<reference evidence="1 2" key="1">
    <citation type="submission" date="2019-08" db="EMBL/GenBank/DDBJ databases">
        <title>Bacillus genomes from the desert of Cuatro Cienegas, Coahuila.</title>
        <authorList>
            <person name="Olmedo-Alvarez G."/>
        </authorList>
    </citation>
    <scope>NUCLEOTIDE SEQUENCE [LARGE SCALE GENOMIC DNA]</scope>
    <source>
        <strain evidence="1 2">CH98b_3T</strain>
    </source>
</reference>
<comment type="caution">
    <text evidence="1">The sequence shown here is derived from an EMBL/GenBank/DDBJ whole genome shotgun (WGS) entry which is preliminary data.</text>
</comment>
<sequence>MKMAVGDLLFVKGNCNFSPLIRFFLKSEYTHVTIAVDDEQICEVDLYRKMEIMKNPYKEYDLYRLKVNLTDDQQKELLHFLHKKVSSSKGYDWWRLVSLCVKRYFRWNIIIHEQDRYICSEIIDKAFQHIGIDLVEDLVTGDVTPIDIMRSERIEFVSSIYRVKDSLIEKGSFKKSG</sequence>
<dbReference type="Gene3D" id="3.90.1720.10">
    <property type="entry name" value="endopeptidase domain like (from Nostoc punctiforme)"/>
    <property type="match status" value="1"/>
</dbReference>
<organism evidence="1 2">
    <name type="scientific">Sutcliffiella horikoshii</name>
    <dbReference type="NCBI Taxonomy" id="79883"/>
    <lineage>
        <taxon>Bacteria</taxon>
        <taxon>Bacillati</taxon>
        <taxon>Bacillota</taxon>
        <taxon>Bacilli</taxon>
        <taxon>Bacillales</taxon>
        <taxon>Bacillaceae</taxon>
        <taxon>Sutcliffiella</taxon>
    </lineage>
</organism>
<evidence type="ECO:0000313" key="2">
    <source>
        <dbReference type="Proteomes" id="UP000324517"/>
    </source>
</evidence>
<dbReference type="AlphaFoldDB" id="A0A5D4TI37"/>
<dbReference type="InterPro" id="IPR038765">
    <property type="entry name" value="Papain-like_cys_pep_sf"/>
</dbReference>
<dbReference type="OrthoDB" id="2843884at2"/>
<name>A0A5D4TI37_9BACI</name>
<proteinExistence type="predicted"/>
<accession>A0A5D4TI37</accession>
<protein>
    <recommendedName>
        <fullName evidence="3">Permuted papain-like amidase enzyme, YaeF/YiiX, C92 family</fullName>
    </recommendedName>
</protein>
<evidence type="ECO:0008006" key="3">
    <source>
        <dbReference type="Google" id="ProtNLM"/>
    </source>
</evidence>
<evidence type="ECO:0000313" key="1">
    <source>
        <dbReference type="EMBL" id="TYS74471.1"/>
    </source>
</evidence>
<dbReference type="EMBL" id="VTET01000001">
    <property type="protein sequence ID" value="TYS74471.1"/>
    <property type="molecule type" value="Genomic_DNA"/>
</dbReference>
<dbReference type="SUPFAM" id="SSF54001">
    <property type="entry name" value="Cysteine proteinases"/>
    <property type="match status" value="1"/>
</dbReference>
<gene>
    <name evidence="1" type="ORF">FZC75_01870</name>
</gene>
<dbReference type="RefSeq" id="WP_148978235.1">
    <property type="nucleotide sequence ID" value="NZ_JBNIKO010000009.1"/>
</dbReference>
<dbReference type="Proteomes" id="UP000324517">
    <property type="component" value="Unassembled WGS sequence"/>
</dbReference>